<reference evidence="2 3" key="1">
    <citation type="submission" date="2019-06" db="EMBL/GenBank/DDBJ databases">
        <title>Genome Sequence of the Brown Rot Fungal Pathogen Monilinia laxa.</title>
        <authorList>
            <person name="De Miccolis Angelini R.M."/>
            <person name="Landi L."/>
            <person name="Abate D."/>
            <person name="Pollastro S."/>
            <person name="Romanazzi G."/>
            <person name="Faretra F."/>
        </authorList>
    </citation>
    <scope>NUCLEOTIDE SEQUENCE [LARGE SCALE GENOMIC DNA]</scope>
    <source>
        <strain evidence="2 3">Mlax316</strain>
    </source>
</reference>
<sequence length="106" mass="12279">MNGMKISLQNILNLLIMAGNISAVSWSPSMNDFKLRDFRVLLYTLRLIIDLDLWVTSARMNREKNLFNLTINMNHENYGTVSLSKHMRNVRANKDTGLRDIHLCIT</sequence>
<feature type="chain" id="PRO_5024867874" description="LAGLIDADG endonuclease" evidence="1">
    <location>
        <begin position="24"/>
        <end position="106"/>
    </location>
</feature>
<feature type="signal peptide" evidence="1">
    <location>
        <begin position="1"/>
        <end position="23"/>
    </location>
</feature>
<accession>A0A5N6KDW3</accession>
<dbReference type="AlphaFoldDB" id="A0A5N6KDW3"/>
<name>A0A5N6KDW3_MONLA</name>
<protein>
    <recommendedName>
        <fullName evidence="4">LAGLIDADG endonuclease</fullName>
    </recommendedName>
</protein>
<dbReference type="EMBL" id="VIGI01000004">
    <property type="protein sequence ID" value="KAB8301590.1"/>
    <property type="molecule type" value="Genomic_DNA"/>
</dbReference>
<evidence type="ECO:0000256" key="1">
    <source>
        <dbReference type="SAM" id="SignalP"/>
    </source>
</evidence>
<evidence type="ECO:0000313" key="2">
    <source>
        <dbReference type="EMBL" id="KAB8301590.1"/>
    </source>
</evidence>
<keyword evidence="1" id="KW-0732">Signal</keyword>
<organism evidence="2 3">
    <name type="scientific">Monilinia laxa</name>
    <name type="common">Brown rot fungus</name>
    <name type="synonym">Sclerotinia laxa</name>
    <dbReference type="NCBI Taxonomy" id="61186"/>
    <lineage>
        <taxon>Eukaryota</taxon>
        <taxon>Fungi</taxon>
        <taxon>Dikarya</taxon>
        <taxon>Ascomycota</taxon>
        <taxon>Pezizomycotina</taxon>
        <taxon>Leotiomycetes</taxon>
        <taxon>Helotiales</taxon>
        <taxon>Sclerotiniaceae</taxon>
        <taxon>Monilinia</taxon>
    </lineage>
</organism>
<evidence type="ECO:0008006" key="4">
    <source>
        <dbReference type="Google" id="ProtNLM"/>
    </source>
</evidence>
<keyword evidence="3" id="KW-1185">Reference proteome</keyword>
<comment type="caution">
    <text evidence="2">The sequence shown here is derived from an EMBL/GenBank/DDBJ whole genome shotgun (WGS) entry which is preliminary data.</text>
</comment>
<evidence type="ECO:0000313" key="3">
    <source>
        <dbReference type="Proteomes" id="UP000326757"/>
    </source>
</evidence>
<proteinExistence type="predicted"/>
<gene>
    <name evidence="2" type="ORF">EYC80_003432</name>
</gene>
<dbReference type="Proteomes" id="UP000326757">
    <property type="component" value="Unassembled WGS sequence"/>
</dbReference>